<dbReference type="SUPFAM" id="SSF48371">
    <property type="entry name" value="ARM repeat"/>
    <property type="match status" value="1"/>
</dbReference>
<accession>A0A2T9YJJ9</accession>
<keyword evidence="6" id="KW-1185">Reference proteome</keyword>
<feature type="domain" description="TATA-binding protein interacting (TIP20)" evidence="4">
    <location>
        <begin position="1150"/>
        <end position="1283"/>
    </location>
</feature>
<protein>
    <recommendedName>
        <fullName evidence="4">TATA-binding protein interacting (TIP20) domain-containing protein</fullName>
    </recommendedName>
</protein>
<dbReference type="PANTHER" id="PTHR12696">
    <property type="entry name" value="TIP120"/>
    <property type="match status" value="1"/>
</dbReference>
<keyword evidence="3" id="KW-0833">Ubl conjugation pathway</keyword>
<comment type="caution">
    <text evidence="5">The sequence shown here is derived from an EMBL/GenBank/DDBJ whole genome shotgun (WGS) entry which is preliminary data.</text>
</comment>
<dbReference type="OrthoDB" id="6260732at2759"/>
<evidence type="ECO:0000256" key="2">
    <source>
        <dbReference type="ARBA" id="ARBA00022737"/>
    </source>
</evidence>
<evidence type="ECO:0000259" key="4">
    <source>
        <dbReference type="Pfam" id="PF08623"/>
    </source>
</evidence>
<name>A0A2T9YJJ9_9FUNG</name>
<dbReference type="STRING" id="133385.A0A2T9YJJ9"/>
<proteinExistence type="inferred from homology"/>
<dbReference type="Gene3D" id="1.25.10.10">
    <property type="entry name" value="Leucine-rich Repeat Variant"/>
    <property type="match status" value="2"/>
</dbReference>
<gene>
    <name evidence="5" type="ORF">BB561_003774</name>
</gene>
<dbReference type="Pfam" id="PF08623">
    <property type="entry name" value="TIP120"/>
    <property type="match status" value="1"/>
</dbReference>
<evidence type="ECO:0000256" key="3">
    <source>
        <dbReference type="ARBA" id="ARBA00022786"/>
    </source>
</evidence>
<dbReference type="Proteomes" id="UP000245383">
    <property type="component" value="Unassembled WGS sequence"/>
</dbReference>
<dbReference type="InterPro" id="IPR039852">
    <property type="entry name" value="CAND1/CAND2"/>
</dbReference>
<dbReference type="GO" id="GO:0010265">
    <property type="term" value="P:SCF complex assembly"/>
    <property type="evidence" value="ECO:0007669"/>
    <property type="project" value="InterPro"/>
</dbReference>
<organism evidence="5 6">
    <name type="scientific">Smittium simulii</name>
    <dbReference type="NCBI Taxonomy" id="133385"/>
    <lineage>
        <taxon>Eukaryota</taxon>
        <taxon>Fungi</taxon>
        <taxon>Fungi incertae sedis</taxon>
        <taxon>Zoopagomycota</taxon>
        <taxon>Kickxellomycotina</taxon>
        <taxon>Harpellomycetes</taxon>
        <taxon>Harpellales</taxon>
        <taxon>Legeriomycetaceae</taxon>
        <taxon>Smittium</taxon>
    </lineage>
</organism>
<dbReference type="EMBL" id="MBFR01000159">
    <property type="protein sequence ID" value="PVU92508.1"/>
    <property type="molecule type" value="Genomic_DNA"/>
</dbReference>
<dbReference type="InterPro" id="IPR013932">
    <property type="entry name" value="TATA-bd_TIP120"/>
</dbReference>
<dbReference type="InterPro" id="IPR011989">
    <property type="entry name" value="ARM-like"/>
</dbReference>
<evidence type="ECO:0000256" key="1">
    <source>
        <dbReference type="ARBA" id="ARBA00007657"/>
    </source>
</evidence>
<reference evidence="5 6" key="1">
    <citation type="journal article" date="2018" name="MBio">
        <title>Comparative Genomics Reveals the Core Gene Toolbox for the Fungus-Insect Symbiosis.</title>
        <authorList>
            <person name="Wang Y."/>
            <person name="Stata M."/>
            <person name="Wang W."/>
            <person name="Stajich J.E."/>
            <person name="White M.M."/>
            <person name="Moncalvo J.M."/>
        </authorList>
    </citation>
    <scope>NUCLEOTIDE SEQUENCE [LARGE SCALE GENOMIC DNA]</scope>
    <source>
        <strain evidence="5 6">SWE-8-4</strain>
    </source>
</reference>
<sequence length="1384" mass="157181">MSTGDISNCLVNLESEDRDFRYMALLELTKIIRNATNLSSFGNIETNIFTALKKSLSDPLAEILNLTINCLATMTTKSNSDTTIYIISQLLKEIFISIDIESKTAYSAAIKKIVIEASKVHDKQENIEKIILPLIIKQINIQTESNILQEALAIIEVIIKASSNKTVYSKNISSSLGSFLFEILISSQPLLWRQATSVLAELAQNVFDQDRIEFVNIICQNITNTCNPELKKRLLKALNGLLQSFQRESQIDYIPLIKTNLSIINGEDAYLNVLALENIQIILQNAQTIDKNLLDSIFLISKTYASFNPSFINHGDDFEETEFDFEDDYIFEQDCSDNEDDSWKIRIASIRLLTGFISYVLCINETCDENNRYALSAIDILISRFNENEDMVRSIVLSSFIEIVQLINLAYYKFPSSTIDDVCNSALEPLISSFLLKNPKKSKETIKIEFNLLQTLIDLSIKYYPDMIGIFFDQVLNGIFQNNFSKEKNTWITSTGFETNILSIISTIFRQNETIILSKEKWVDIINSTIDALCRCFENLNVSFLQVLVEATSNVAKVLSNKSFISLNSLNEMGIVSRIDTLILCTLDCIRRENSAEITTKLIKLHSLLLQLPASTTDADSFNKFLVLVLEKSAQCAEIKSVGAQITCSTLEFSANNELLQNFASYIEIVALINSALNSENYQNQRLNLKALTLCITPSNKPVDVKLEGILDFEKVLNNLEPLFKNSKIDENLICTIGLFEQLILYIPETKILDLIQNIVFCPISLNDKLSTIANNELEILELPYYRFFSTFSKHASTQNISQVYSYLLNLSKDNNEELIDNGFIKFVSVCISGLVVNSSNLLDQVLKNTSNLDEHSLDDIRTLAVYFYISGNLCFDRAKFQVPRQKLLNSFKNPKNSYLDNIFSHSYSNFAFESIVSEAMIYNIGMHMLYDIEFVESVTSMIFKNEENYFGKTSMESICISSLMLATNDIIQIEKTLVYQNSKDLALSIKSGFPIKLILEWIFKKHSSMMIDSDSDVYLSTQLAKILSNIILISNQTSCKFIEELLLENPGSILDLTLTICMRLSLNELLNQGYFKLATNVFNKNIKEIKDPLEFLMSKCLNNISSENCVLAAEALQLMKSYLKALFEANPLCTDSIKLNFIEKSQVNQLEELVQMVFKSTLFKNELVSIEKIGPFQNLIDRGVDSRKLAFEVLEIILLRHPIEVISVQLEYGAESQKKILSIESVIFNGLDDRDHSVVTLASSLCINLCKLLKPVINYGYTQRLLDTFIKESSFDYKFSRVDQIEAIFLNMFKEIASKIVKLFAVKTKPSDSKQFVTCLNNAKKIAAKLTGNLQNYTELTCDFNYSEVNSEMKGIFNSVILIFENNDDPEFYKTYKHTIEML</sequence>
<evidence type="ECO:0000313" key="5">
    <source>
        <dbReference type="EMBL" id="PVU92508.1"/>
    </source>
</evidence>
<keyword evidence="2" id="KW-0677">Repeat</keyword>
<dbReference type="InterPro" id="IPR016024">
    <property type="entry name" value="ARM-type_fold"/>
</dbReference>
<comment type="similarity">
    <text evidence="1">Belongs to the CAND family.</text>
</comment>
<evidence type="ECO:0000313" key="6">
    <source>
        <dbReference type="Proteomes" id="UP000245383"/>
    </source>
</evidence>